<reference evidence="7 8" key="1">
    <citation type="journal article" date="2009" name="Appl. Environ. Microbiol.">
        <title>Community genomic and proteomic analyses of chemoautotrophic iron-oxidizing "Leptospirillum rubarum" (Group II) and "Leptospirillum ferrodiazotrophum" (Group III) bacteria in acid mine drainage biofilms.</title>
        <authorList>
            <person name="Goltsman D.S."/>
            <person name="Denef V.J."/>
            <person name="Singer S.W."/>
            <person name="VerBerkmoes N.C."/>
            <person name="Lefsrud M."/>
            <person name="Mueller R.S."/>
            <person name="Dick G.J."/>
            <person name="Sun C.L."/>
            <person name="Wheeler K.E."/>
            <person name="Zemla A."/>
            <person name="Baker B.J."/>
            <person name="Hauser L."/>
            <person name="Land M."/>
            <person name="Shah M.B."/>
            <person name="Thelen M.P."/>
            <person name="Hettich R.L."/>
            <person name="Banfield J.F."/>
        </authorList>
    </citation>
    <scope>NUCLEOTIDE SEQUENCE [LARGE SCALE GENOMIC DNA]</scope>
</reference>
<dbReference type="NCBIfam" id="TIGR00576">
    <property type="entry name" value="dut"/>
    <property type="match status" value="1"/>
</dbReference>
<evidence type="ECO:0000259" key="6">
    <source>
        <dbReference type="Pfam" id="PF00692"/>
    </source>
</evidence>
<proteinExistence type="inferred from homology"/>
<comment type="catalytic activity">
    <reaction evidence="4 5">
        <text>dUTP + H2O = dUMP + diphosphate + H(+)</text>
        <dbReference type="Rhea" id="RHEA:10248"/>
        <dbReference type="ChEBI" id="CHEBI:15377"/>
        <dbReference type="ChEBI" id="CHEBI:15378"/>
        <dbReference type="ChEBI" id="CHEBI:33019"/>
        <dbReference type="ChEBI" id="CHEBI:61555"/>
        <dbReference type="ChEBI" id="CHEBI:246422"/>
        <dbReference type="EC" id="3.6.1.23"/>
    </reaction>
</comment>
<dbReference type="GO" id="GO:0004170">
    <property type="term" value="F:dUTP diphosphatase activity"/>
    <property type="evidence" value="ECO:0007669"/>
    <property type="project" value="UniProtKB-UniRule"/>
</dbReference>
<keyword evidence="2 5" id="KW-0378">Hydrolase</keyword>
<sequence length="159" mass="16442">MTEGRREEVRRGIHIRILRESSGALLPSRATPGSAGLDLRAAIPAPIPIAPGKRHLVGTGIALDIRDPGIVGVVASRSGLSLKHGVRVAQGVGVIDSDYHGEIGVILANDGDQTYTVEPGERIAQLLFLSVLPVDLIPVADFGESTARGAGGFGHTGSS</sequence>
<comment type="cofactor">
    <cofactor evidence="5">
        <name>Mg(2+)</name>
        <dbReference type="ChEBI" id="CHEBI:18420"/>
    </cofactor>
</comment>
<dbReference type="SUPFAM" id="SSF51283">
    <property type="entry name" value="dUTPase-like"/>
    <property type="match status" value="1"/>
</dbReference>
<feature type="domain" description="dUTPase-like" evidence="6">
    <location>
        <begin position="26"/>
        <end position="157"/>
    </location>
</feature>
<evidence type="ECO:0000313" key="8">
    <source>
        <dbReference type="Proteomes" id="UP000009374"/>
    </source>
</evidence>
<dbReference type="Gene3D" id="2.70.40.10">
    <property type="match status" value="1"/>
</dbReference>
<keyword evidence="5" id="KW-0460">Magnesium</keyword>
<dbReference type="HAMAP" id="MF_00116">
    <property type="entry name" value="dUTPase_bact"/>
    <property type="match status" value="1"/>
</dbReference>
<dbReference type="GO" id="GO:0006226">
    <property type="term" value="P:dUMP biosynthetic process"/>
    <property type="evidence" value="ECO:0007669"/>
    <property type="project" value="UniProtKB-UniRule"/>
</dbReference>
<dbReference type="GO" id="GO:0046081">
    <property type="term" value="P:dUTP catabolic process"/>
    <property type="evidence" value="ECO:0007669"/>
    <property type="project" value="InterPro"/>
</dbReference>
<evidence type="ECO:0000256" key="4">
    <source>
        <dbReference type="ARBA" id="ARBA00047686"/>
    </source>
</evidence>
<name>C6HWV5_9BACT</name>
<feature type="binding site" evidence="5">
    <location>
        <position position="90"/>
    </location>
    <ligand>
        <name>substrate</name>
    </ligand>
</feature>
<evidence type="ECO:0000256" key="3">
    <source>
        <dbReference type="ARBA" id="ARBA00023080"/>
    </source>
</evidence>
<dbReference type="Pfam" id="PF00692">
    <property type="entry name" value="dUTPase"/>
    <property type="match status" value="1"/>
</dbReference>
<feature type="binding site" evidence="5">
    <location>
        <begin position="94"/>
        <end position="96"/>
    </location>
    <ligand>
        <name>substrate</name>
    </ligand>
</feature>
<organism evidence="7 8">
    <name type="scientific">Leptospirillum ferrodiazotrophum</name>
    <dbReference type="NCBI Taxonomy" id="412449"/>
    <lineage>
        <taxon>Bacteria</taxon>
        <taxon>Pseudomonadati</taxon>
        <taxon>Nitrospirota</taxon>
        <taxon>Nitrospiria</taxon>
        <taxon>Nitrospirales</taxon>
        <taxon>Nitrospiraceae</taxon>
        <taxon>Leptospirillum</taxon>
    </lineage>
</organism>
<dbReference type="PANTHER" id="PTHR11241:SF0">
    <property type="entry name" value="DEOXYURIDINE 5'-TRIPHOSPHATE NUCLEOTIDOHYDROLASE"/>
    <property type="match status" value="1"/>
</dbReference>
<keyword evidence="8" id="KW-1185">Reference proteome</keyword>
<dbReference type="PANTHER" id="PTHR11241">
    <property type="entry name" value="DEOXYURIDINE 5'-TRIPHOSPHATE NUCLEOTIDOHYDROLASE"/>
    <property type="match status" value="1"/>
</dbReference>
<dbReference type="InterPro" id="IPR008181">
    <property type="entry name" value="dUTPase"/>
</dbReference>
<comment type="pathway">
    <text evidence="5">Pyrimidine metabolism; dUMP biosynthesis; dUMP from dCTP (dUTP route): step 2/2.</text>
</comment>
<dbReference type="InterPro" id="IPR033704">
    <property type="entry name" value="dUTPase_trimeric"/>
</dbReference>
<evidence type="ECO:0000256" key="2">
    <source>
        <dbReference type="ARBA" id="ARBA00022801"/>
    </source>
</evidence>
<evidence type="ECO:0000256" key="5">
    <source>
        <dbReference type="HAMAP-Rule" id="MF_00116"/>
    </source>
</evidence>
<keyword evidence="3 5" id="KW-0546">Nucleotide metabolism</keyword>
<dbReference type="GO" id="GO:0000287">
    <property type="term" value="F:magnesium ion binding"/>
    <property type="evidence" value="ECO:0007669"/>
    <property type="project" value="UniProtKB-UniRule"/>
</dbReference>
<keyword evidence="5" id="KW-0479">Metal-binding</keyword>
<dbReference type="EMBL" id="GG693871">
    <property type="protein sequence ID" value="EES52915.1"/>
    <property type="molecule type" value="Genomic_DNA"/>
</dbReference>
<evidence type="ECO:0000313" key="7">
    <source>
        <dbReference type="EMBL" id="EES52915.1"/>
    </source>
</evidence>
<accession>C6HWV5</accession>
<gene>
    <name evidence="5" type="primary">dut</name>
    <name evidence="7" type="ORF">UBAL3_82700029</name>
</gene>
<feature type="binding site" evidence="5">
    <location>
        <begin position="77"/>
        <end position="79"/>
    </location>
    <ligand>
        <name>substrate</name>
    </ligand>
</feature>
<dbReference type="InterPro" id="IPR036157">
    <property type="entry name" value="dUTPase-like_sf"/>
</dbReference>
<dbReference type="NCBIfam" id="NF001862">
    <property type="entry name" value="PRK00601.1"/>
    <property type="match status" value="1"/>
</dbReference>
<comment type="function">
    <text evidence="5">This enzyme is involved in nucleotide metabolism: it produces dUMP, the immediate precursor of thymidine nucleotides and it decreases the intracellular concentration of dUTP so that uracil cannot be incorporated into DNA.</text>
</comment>
<comment type="similarity">
    <text evidence="1 5">Belongs to the dUTPase family.</text>
</comment>
<dbReference type="EC" id="3.6.1.23" evidence="5"/>
<dbReference type="AlphaFoldDB" id="C6HWV5"/>
<protein>
    <recommendedName>
        <fullName evidence="5">Deoxyuridine 5'-triphosphate nucleotidohydrolase</fullName>
        <shortName evidence="5">dUTPase</shortName>
        <ecNumber evidence="5">3.6.1.23</ecNumber>
    </recommendedName>
    <alternativeName>
        <fullName evidence="5">dUTP pyrophosphatase</fullName>
    </alternativeName>
</protein>
<dbReference type="UniPathway" id="UPA00610">
    <property type="reaction ID" value="UER00666"/>
</dbReference>
<dbReference type="InterPro" id="IPR029054">
    <property type="entry name" value="dUTPase-like"/>
</dbReference>
<evidence type="ECO:0000256" key="1">
    <source>
        <dbReference type="ARBA" id="ARBA00006581"/>
    </source>
</evidence>
<comment type="caution">
    <text evidence="5">Lacks conserved residue(s) required for the propagation of feature annotation.</text>
</comment>
<dbReference type="Proteomes" id="UP000009374">
    <property type="component" value="Unassembled WGS sequence"/>
</dbReference>
<dbReference type="CDD" id="cd07557">
    <property type="entry name" value="trimeric_dUTPase"/>
    <property type="match status" value="1"/>
</dbReference>